<name>A0A1M4RZT2_9ACTO</name>
<protein>
    <recommendedName>
        <fullName evidence="4">DUF3558 domain-containing protein</fullName>
    </recommendedName>
</protein>
<keyword evidence="3" id="KW-1185">Reference proteome</keyword>
<dbReference type="Proteomes" id="UP000184291">
    <property type="component" value="Unassembled WGS sequence"/>
</dbReference>
<dbReference type="STRING" id="1892869.ACGLYG10_1453"/>
<evidence type="ECO:0000313" key="3">
    <source>
        <dbReference type="Proteomes" id="UP000184291"/>
    </source>
</evidence>
<dbReference type="AlphaFoldDB" id="A0A1M4RZT2"/>
<proteinExistence type="predicted"/>
<dbReference type="OrthoDB" id="3260703at2"/>
<dbReference type="RefSeq" id="WP_139240896.1">
    <property type="nucleotide sequence ID" value="NZ_FQTT01000010.1"/>
</dbReference>
<evidence type="ECO:0000313" key="2">
    <source>
        <dbReference type="EMBL" id="SHE25237.1"/>
    </source>
</evidence>
<accession>A0A1M4RZT2</accession>
<organism evidence="2 3">
    <name type="scientific">Actinomyces glycerinitolerans</name>
    <dbReference type="NCBI Taxonomy" id="1892869"/>
    <lineage>
        <taxon>Bacteria</taxon>
        <taxon>Bacillati</taxon>
        <taxon>Actinomycetota</taxon>
        <taxon>Actinomycetes</taxon>
        <taxon>Actinomycetales</taxon>
        <taxon>Actinomycetaceae</taxon>
        <taxon>Actinomyces</taxon>
    </lineage>
</organism>
<feature type="region of interest" description="Disordered" evidence="1">
    <location>
        <begin position="1"/>
        <end position="20"/>
    </location>
</feature>
<feature type="region of interest" description="Disordered" evidence="1">
    <location>
        <begin position="181"/>
        <end position="204"/>
    </location>
</feature>
<sequence length="204" mass="22282">MTSAGCGLIGGSDDPTRAPSTPLADVTICGVFPNQELQETLGFNTYWYDYITGPTSNVETGESGYRYSCDIDSDSSPFGLLNIDYGIRTNLNTGYGLVEFDDIPVEYPDTAREVTFEGVEGEGWAWTDSVDIYVAWRYNDTQVLLARLTYWGPEEGLDEQVEKFHAILEPALAQIPELASATPTHVTVPSPTPEAEDTASSTDD</sequence>
<evidence type="ECO:0000256" key="1">
    <source>
        <dbReference type="SAM" id="MobiDB-lite"/>
    </source>
</evidence>
<dbReference type="EMBL" id="FQTT01000010">
    <property type="protein sequence ID" value="SHE25237.1"/>
    <property type="molecule type" value="Genomic_DNA"/>
</dbReference>
<reference evidence="3" key="1">
    <citation type="submission" date="2016-09" db="EMBL/GenBank/DDBJ databases">
        <authorList>
            <person name="Strepis N."/>
        </authorList>
    </citation>
    <scope>NUCLEOTIDE SEQUENCE [LARGE SCALE GENOMIC DNA]</scope>
</reference>
<evidence type="ECO:0008006" key="4">
    <source>
        <dbReference type="Google" id="ProtNLM"/>
    </source>
</evidence>
<feature type="compositionally biased region" description="Acidic residues" evidence="1">
    <location>
        <begin position="194"/>
        <end position="204"/>
    </location>
</feature>
<gene>
    <name evidence="2" type="ORF">ACGLYG10_1453</name>
</gene>